<keyword evidence="1" id="KW-0472">Membrane</keyword>
<evidence type="ECO:0000256" key="1">
    <source>
        <dbReference type="SAM" id="Phobius"/>
    </source>
</evidence>
<evidence type="ECO:0000256" key="2">
    <source>
        <dbReference type="SAM" id="SignalP"/>
    </source>
</evidence>
<dbReference type="SUPFAM" id="SSF57302">
    <property type="entry name" value="Snake toxin-like"/>
    <property type="match status" value="1"/>
</dbReference>
<evidence type="ECO:0000313" key="6">
    <source>
        <dbReference type="Proteomes" id="UP000659654"/>
    </source>
</evidence>
<evidence type="ECO:0000313" key="7">
    <source>
        <dbReference type="WBParaSite" id="BXY_1087400.1"/>
    </source>
</evidence>
<dbReference type="InterPro" id="IPR045860">
    <property type="entry name" value="Snake_toxin-like_sf"/>
</dbReference>
<dbReference type="OrthoDB" id="10410703at2759"/>
<dbReference type="Proteomes" id="UP000095284">
    <property type="component" value="Unplaced"/>
</dbReference>
<feature type="transmembrane region" description="Helical" evidence="1">
    <location>
        <begin position="98"/>
        <end position="115"/>
    </location>
</feature>
<feature type="chain" id="PRO_5035399848" evidence="2">
    <location>
        <begin position="20"/>
        <end position="116"/>
    </location>
</feature>
<dbReference type="SMR" id="A0A1I7SCX0"/>
<dbReference type="EMBL" id="CAJFCV020000002">
    <property type="protein sequence ID" value="CAG9093328.1"/>
    <property type="molecule type" value="Genomic_DNA"/>
</dbReference>
<proteinExistence type="predicted"/>
<keyword evidence="1" id="KW-1133">Transmembrane helix</keyword>
<protein>
    <submittedName>
        <fullName evidence="3">(pine wood nematode) hypothetical protein</fullName>
    </submittedName>
</protein>
<keyword evidence="6" id="KW-1185">Reference proteome</keyword>
<dbReference type="Proteomes" id="UP000659654">
    <property type="component" value="Unassembled WGS sequence"/>
</dbReference>
<dbReference type="AlphaFoldDB" id="A0A1I7SCX0"/>
<name>A0A1I7SCX0_BURXY</name>
<gene>
    <name evidence="3" type="ORF">BXYJ_LOCUS3201</name>
</gene>
<dbReference type="EMBL" id="CAJFDI010000002">
    <property type="protein sequence ID" value="CAD5213780.1"/>
    <property type="molecule type" value="Genomic_DNA"/>
</dbReference>
<dbReference type="WBParaSite" id="BXY_1087400.1">
    <property type="protein sequence ID" value="BXY_1087400.1"/>
    <property type="gene ID" value="BXY_1087400"/>
</dbReference>
<reference evidence="7" key="1">
    <citation type="submission" date="2016-11" db="UniProtKB">
        <authorList>
            <consortium name="WormBaseParasite"/>
        </authorList>
    </citation>
    <scope>IDENTIFICATION</scope>
</reference>
<evidence type="ECO:0000313" key="4">
    <source>
        <dbReference type="EMBL" id="CAG9093328.1"/>
    </source>
</evidence>
<evidence type="ECO:0000313" key="3">
    <source>
        <dbReference type="EMBL" id="CAD5213780.1"/>
    </source>
</evidence>
<feature type="signal peptide" evidence="2">
    <location>
        <begin position="1"/>
        <end position="19"/>
    </location>
</feature>
<accession>A0A1I7SCX0</accession>
<sequence length="116" mass="13604">MRFWQEFLIIGFVIAPVVTIRCNDGNVYHGKQVLTKMKCPRKVEWCLKYGDQKGADWFLMCDYENFCGHPEKQKKPFQYICCNIDYCNSSVRQMPPTYSLIFASLFLPILAMGLWS</sequence>
<evidence type="ECO:0000313" key="5">
    <source>
        <dbReference type="Proteomes" id="UP000095284"/>
    </source>
</evidence>
<keyword evidence="2" id="KW-0732">Signal</keyword>
<keyword evidence="1" id="KW-0812">Transmembrane</keyword>
<organism evidence="5 7">
    <name type="scientific">Bursaphelenchus xylophilus</name>
    <name type="common">Pinewood nematode worm</name>
    <name type="synonym">Aphelenchoides xylophilus</name>
    <dbReference type="NCBI Taxonomy" id="6326"/>
    <lineage>
        <taxon>Eukaryota</taxon>
        <taxon>Metazoa</taxon>
        <taxon>Ecdysozoa</taxon>
        <taxon>Nematoda</taxon>
        <taxon>Chromadorea</taxon>
        <taxon>Rhabditida</taxon>
        <taxon>Tylenchina</taxon>
        <taxon>Tylenchomorpha</taxon>
        <taxon>Aphelenchoidea</taxon>
        <taxon>Aphelenchoididae</taxon>
        <taxon>Bursaphelenchus</taxon>
    </lineage>
</organism>
<reference evidence="4" key="2">
    <citation type="submission" date="2020-08" db="EMBL/GenBank/DDBJ databases">
        <authorList>
            <person name="Kikuchi T."/>
        </authorList>
    </citation>
    <scope>NUCLEOTIDE SEQUENCE</scope>
    <source>
        <strain evidence="3">Ka4C1</strain>
    </source>
</reference>
<dbReference type="Proteomes" id="UP000582659">
    <property type="component" value="Unassembled WGS sequence"/>
</dbReference>